<dbReference type="RefSeq" id="WP_149368371.1">
    <property type="nucleotide sequence ID" value="NZ_CP043550.1"/>
</dbReference>
<gene>
    <name evidence="7" type="ORF">F0R74_04090</name>
</gene>
<sequence length="755" mass="88324">MEEKNLIEKFIKLKEEIKYLEQGIQDNHISFDEEFKRITYVFQNKSRNIDNPEERVQADTFLKLVYDYDYSPEYINQFETITDGSTKKEVDMVVYDDKTHEKPKLIVECKKQEVSESEYRQAVEQGFSYARFISRTIKYIWVTSGILNEYFRFDKDKNLKETLPDIPKFGEDRVPPFKYAKGGVCKEAKYKAYKDKKFKDIQTVSEGELTRIFKQAHNALWAGGQLNPSEAFDELDKLIFCKIWDERYNLEGNNKKARKKGEVYHFQVIQEDLTKEDKEKNRDEDYRTNKALAERVRYIYNRGKEFDKEVFKDDIRLSDYRIRTIVNYLQGVNLNKTDLDSKGRAFETFMGSFFRGDFGQYFTPRPIVKFVVDVLNIKNTNRVLDTSCGSGGFLLHALDKVRSQADEEYPDFETDIDDAKYHHSYWHDFAEKNLFGIEINEQIARTAKMNMIIHDDGHTNVIASDGLVSFDEMQKTNREFKANSMDFIITNPPFGSKVKKSEKNYLKTFDFGNTEIDWLDLKTKKSKEKDSQSTEVLFIEQCYRFLKENGFLAIVIPDGILTNSSLQYVRDQIEDWFRLVAVVSMPQTAFAANGAGVKSSVLFLRKWPAIKSQAYKQLKVDLQNNIKDSQGYQNTCKAIEAEKKEVIKNHTGFINTTAETDKKTIEKTQEFKDWKTEISAEYNQKLADFKEKLTDLYQEQRKEQIKAQNLDYPIFMAIAENIGYDATGKETGSNELDQIQQHLTKFIKDIEDGRI</sequence>
<protein>
    <submittedName>
        <fullName evidence="7">N-6 DNA methylase</fullName>
    </submittedName>
</protein>
<dbReference type="PRINTS" id="PR00507">
    <property type="entry name" value="N12N6MTFRASE"/>
</dbReference>
<dbReference type="SUPFAM" id="SSF53335">
    <property type="entry name" value="S-adenosyl-L-methionine-dependent methyltransferases"/>
    <property type="match status" value="1"/>
</dbReference>
<dbReference type="InterPro" id="IPR002052">
    <property type="entry name" value="DNA_methylase_N6_adenine_CS"/>
</dbReference>
<evidence type="ECO:0000256" key="2">
    <source>
        <dbReference type="ARBA" id="ARBA00022603"/>
    </source>
</evidence>
<proteinExistence type="inferred from homology"/>
<dbReference type="PANTHER" id="PTHR42998">
    <property type="entry name" value="TYPE I RESTRICTION ENZYME HINDVIIP M PROTEIN-RELATED"/>
    <property type="match status" value="1"/>
</dbReference>
<dbReference type="GO" id="GO:0008168">
    <property type="term" value="F:methyltransferase activity"/>
    <property type="evidence" value="ECO:0007669"/>
    <property type="project" value="UniProtKB-KW"/>
</dbReference>
<evidence type="ECO:0000313" key="7">
    <source>
        <dbReference type="EMBL" id="QEO57072.1"/>
    </source>
</evidence>
<dbReference type="InterPro" id="IPR003356">
    <property type="entry name" value="DNA_methylase_A-5"/>
</dbReference>
<keyword evidence="8" id="KW-1185">Reference proteome</keyword>
<evidence type="ECO:0000259" key="5">
    <source>
        <dbReference type="Pfam" id="PF02384"/>
    </source>
</evidence>
<accession>A0ABX5ZG99</accession>
<keyword evidence="4" id="KW-0680">Restriction system</keyword>
<evidence type="ECO:0000259" key="6">
    <source>
        <dbReference type="Pfam" id="PF13588"/>
    </source>
</evidence>
<dbReference type="Pfam" id="PF13588">
    <property type="entry name" value="HSDR_N_2"/>
    <property type="match status" value="1"/>
</dbReference>
<keyword evidence="3" id="KW-0808">Transferase</keyword>
<feature type="domain" description="DNA methylase adenine-specific" evidence="5">
    <location>
        <begin position="340"/>
        <end position="643"/>
    </location>
</feature>
<reference evidence="7 8" key="1">
    <citation type="submission" date="2019-09" db="EMBL/GenBank/DDBJ databases">
        <title>Complete genome sequence of Francisella marina E103-15.</title>
        <authorList>
            <person name="Tekedar H.C."/>
            <person name="Griffin M.J."/>
            <person name="Waldbieser G.C."/>
            <person name="Soto E."/>
        </authorList>
    </citation>
    <scope>NUCLEOTIDE SEQUENCE [LARGE SCALE GENOMIC DNA]</scope>
    <source>
        <strain evidence="7 8">E103-15</strain>
    </source>
</reference>
<dbReference type="InterPro" id="IPR052916">
    <property type="entry name" value="Type-I_RE_MTase_Subunit"/>
</dbReference>
<keyword evidence="2 7" id="KW-0489">Methyltransferase</keyword>
<evidence type="ECO:0000256" key="1">
    <source>
        <dbReference type="ARBA" id="ARBA00006594"/>
    </source>
</evidence>
<dbReference type="Pfam" id="PF02384">
    <property type="entry name" value="N6_Mtase"/>
    <property type="match status" value="1"/>
</dbReference>
<feature type="domain" description="Type I restriction enzyme R protein N-terminal" evidence="6">
    <location>
        <begin position="52"/>
        <end position="167"/>
    </location>
</feature>
<dbReference type="PROSITE" id="PS00092">
    <property type="entry name" value="N6_MTASE"/>
    <property type="match status" value="1"/>
</dbReference>
<dbReference type="EMBL" id="CP043550">
    <property type="protein sequence ID" value="QEO57072.1"/>
    <property type="molecule type" value="Genomic_DNA"/>
</dbReference>
<evidence type="ECO:0000256" key="4">
    <source>
        <dbReference type="ARBA" id="ARBA00022747"/>
    </source>
</evidence>
<dbReference type="PANTHER" id="PTHR42998:SF1">
    <property type="entry name" value="TYPE I RESTRICTION ENZYME HINDI METHYLASE SUBUNIT"/>
    <property type="match status" value="1"/>
</dbReference>
<organism evidence="7 8">
    <name type="scientific">Francisella marina</name>
    <dbReference type="NCBI Taxonomy" id="2249302"/>
    <lineage>
        <taxon>Bacteria</taxon>
        <taxon>Pseudomonadati</taxon>
        <taxon>Pseudomonadota</taxon>
        <taxon>Gammaproteobacteria</taxon>
        <taxon>Thiotrichales</taxon>
        <taxon>Francisellaceae</taxon>
        <taxon>Francisella</taxon>
    </lineage>
</organism>
<dbReference type="Proteomes" id="UP000322509">
    <property type="component" value="Chromosome"/>
</dbReference>
<dbReference type="InterPro" id="IPR029464">
    <property type="entry name" value="HSDR_N"/>
</dbReference>
<name>A0ABX5ZG99_9GAMM</name>
<evidence type="ECO:0000313" key="8">
    <source>
        <dbReference type="Proteomes" id="UP000322509"/>
    </source>
</evidence>
<dbReference type="GO" id="GO:0032259">
    <property type="term" value="P:methylation"/>
    <property type="evidence" value="ECO:0007669"/>
    <property type="project" value="UniProtKB-KW"/>
</dbReference>
<evidence type="ECO:0000256" key="3">
    <source>
        <dbReference type="ARBA" id="ARBA00022679"/>
    </source>
</evidence>
<dbReference type="InterPro" id="IPR029063">
    <property type="entry name" value="SAM-dependent_MTases_sf"/>
</dbReference>
<dbReference type="Gene3D" id="3.40.50.150">
    <property type="entry name" value="Vaccinia Virus protein VP39"/>
    <property type="match status" value="1"/>
</dbReference>
<comment type="similarity">
    <text evidence="1">Belongs to the N(4)/N(6)-methyltransferase family.</text>
</comment>